<dbReference type="FunFam" id="1.10.10.10:FF:000214">
    <property type="entry name" value="Methylated-DNA--protein-cysteine methyltransferase"/>
    <property type="match status" value="1"/>
</dbReference>
<dbReference type="InterPro" id="IPR036631">
    <property type="entry name" value="MGMT_N_sf"/>
</dbReference>
<dbReference type="EMBL" id="JXKG01000007">
    <property type="protein sequence ID" value="OJG15464.1"/>
    <property type="molecule type" value="Genomic_DNA"/>
</dbReference>
<reference evidence="10 11" key="1">
    <citation type="submission" date="2014-12" db="EMBL/GenBank/DDBJ databases">
        <title>Draft genome sequences of 29 type strains of Enterococci.</title>
        <authorList>
            <person name="Zhong Z."/>
            <person name="Sun Z."/>
            <person name="Liu W."/>
            <person name="Zhang W."/>
            <person name="Zhang H."/>
        </authorList>
    </citation>
    <scope>NUCLEOTIDE SEQUENCE [LARGE SCALE GENOMIC DNA]</scope>
    <source>
        <strain evidence="10 11">DSM 21207</strain>
    </source>
</reference>
<dbReference type="Proteomes" id="UP000182835">
    <property type="component" value="Unassembled WGS sequence"/>
</dbReference>
<dbReference type="STRING" id="317010.RU96_GL002277"/>
<evidence type="ECO:0000256" key="7">
    <source>
        <dbReference type="ARBA" id="ARBA00023204"/>
    </source>
</evidence>
<sequence>MKEMETIFVDRFSIDSYQFVVGRIANGVCYIGIEDVAATELAKFFKGWPLQAVKGSSEDVKRELTAYFNGTLEKFNFPVALIGTDFQKKVWQKVKEVPYGTTTSYSQIAQQVDNEKGVRAVANAVGRNPLMIVVACHRIIGKNGRLTGYRGGIPMKVALLEKEGISEFAY</sequence>
<gene>
    <name evidence="10" type="ORF">RU96_GL002277</name>
</gene>
<comment type="catalytic activity">
    <reaction evidence="8">
        <text>a 6-O-methyl-2'-deoxyguanosine in DNA + L-cysteinyl-[protein] = S-methyl-L-cysteinyl-[protein] + a 2'-deoxyguanosine in DNA</text>
        <dbReference type="Rhea" id="RHEA:24000"/>
        <dbReference type="Rhea" id="RHEA-COMP:10131"/>
        <dbReference type="Rhea" id="RHEA-COMP:10132"/>
        <dbReference type="Rhea" id="RHEA-COMP:11367"/>
        <dbReference type="Rhea" id="RHEA-COMP:11368"/>
        <dbReference type="ChEBI" id="CHEBI:29950"/>
        <dbReference type="ChEBI" id="CHEBI:82612"/>
        <dbReference type="ChEBI" id="CHEBI:85445"/>
        <dbReference type="ChEBI" id="CHEBI:85448"/>
        <dbReference type="EC" id="2.1.1.63"/>
    </reaction>
</comment>
<dbReference type="EC" id="2.1.1.63" evidence="3"/>
<dbReference type="SUPFAM" id="SSF53155">
    <property type="entry name" value="Methylated DNA-protein cysteine methyltransferase domain"/>
    <property type="match status" value="1"/>
</dbReference>
<evidence type="ECO:0000256" key="8">
    <source>
        <dbReference type="ARBA" id="ARBA00049348"/>
    </source>
</evidence>
<dbReference type="GO" id="GO:0032259">
    <property type="term" value="P:methylation"/>
    <property type="evidence" value="ECO:0007669"/>
    <property type="project" value="UniProtKB-KW"/>
</dbReference>
<comment type="caution">
    <text evidence="10">The sequence shown here is derived from an EMBL/GenBank/DDBJ whole genome shotgun (WGS) entry which is preliminary data.</text>
</comment>
<keyword evidence="6" id="KW-0227">DNA damage</keyword>
<dbReference type="GO" id="GO:0003908">
    <property type="term" value="F:methylated-DNA-[protein]-cysteine S-methyltransferase activity"/>
    <property type="evidence" value="ECO:0007669"/>
    <property type="project" value="UniProtKB-EC"/>
</dbReference>
<dbReference type="PANTHER" id="PTHR10815">
    <property type="entry name" value="METHYLATED-DNA--PROTEIN-CYSTEINE METHYLTRANSFERASE"/>
    <property type="match status" value="1"/>
</dbReference>
<accession>A0A1L8R6T1</accession>
<evidence type="ECO:0000256" key="2">
    <source>
        <dbReference type="ARBA" id="ARBA00008711"/>
    </source>
</evidence>
<dbReference type="InterPro" id="IPR036388">
    <property type="entry name" value="WH-like_DNA-bd_sf"/>
</dbReference>
<evidence type="ECO:0000313" key="11">
    <source>
        <dbReference type="Proteomes" id="UP000182835"/>
    </source>
</evidence>
<evidence type="ECO:0000256" key="4">
    <source>
        <dbReference type="ARBA" id="ARBA00022603"/>
    </source>
</evidence>
<evidence type="ECO:0000256" key="3">
    <source>
        <dbReference type="ARBA" id="ARBA00011918"/>
    </source>
</evidence>
<dbReference type="PANTHER" id="PTHR10815:SF12">
    <property type="entry name" value="METHYLATED-DNA--PROTEIN-CYSTEINE METHYLTRANSFERASE, INDUCIBLE"/>
    <property type="match status" value="1"/>
</dbReference>
<feature type="domain" description="Methylated-DNA-[protein]-cysteine S-methyltransferase DNA binding" evidence="9">
    <location>
        <begin position="85"/>
        <end position="165"/>
    </location>
</feature>
<comment type="catalytic activity">
    <reaction evidence="1">
        <text>a 4-O-methyl-thymidine in DNA + L-cysteinyl-[protein] = a thymidine in DNA + S-methyl-L-cysteinyl-[protein]</text>
        <dbReference type="Rhea" id="RHEA:53428"/>
        <dbReference type="Rhea" id="RHEA-COMP:10131"/>
        <dbReference type="Rhea" id="RHEA-COMP:10132"/>
        <dbReference type="Rhea" id="RHEA-COMP:13555"/>
        <dbReference type="Rhea" id="RHEA-COMP:13556"/>
        <dbReference type="ChEBI" id="CHEBI:29950"/>
        <dbReference type="ChEBI" id="CHEBI:82612"/>
        <dbReference type="ChEBI" id="CHEBI:137386"/>
        <dbReference type="ChEBI" id="CHEBI:137387"/>
        <dbReference type="EC" id="2.1.1.63"/>
    </reaction>
</comment>
<organism evidence="10 11">
    <name type="scientific">Enterococcus canintestini</name>
    <dbReference type="NCBI Taxonomy" id="317010"/>
    <lineage>
        <taxon>Bacteria</taxon>
        <taxon>Bacillati</taxon>
        <taxon>Bacillota</taxon>
        <taxon>Bacilli</taxon>
        <taxon>Lactobacillales</taxon>
        <taxon>Enterococcaceae</taxon>
        <taxon>Enterococcus</taxon>
    </lineage>
</organism>
<dbReference type="NCBIfam" id="TIGR00589">
    <property type="entry name" value="ogt"/>
    <property type="match status" value="1"/>
</dbReference>
<evidence type="ECO:0000256" key="5">
    <source>
        <dbReference type="ARBA" id="ARBA00022679"/>
    </source>
</evidence>
<keyword evidence="7" id="KW-0234">DNA repair</keyword>
<comment type="similarity">
    <text evidence="2">Belongs to the MGMT family.</text>
</comment>
<proteinExistence type="inferred from homology"/>
<dbReference type="Gene3D" id="1.10.10.10">
    <property type="entry name" value="Winged helix-like DNA-binding domain superfamily/Winged helix DNA-binding domain"/>
    <property type="match status" value="1"/>
</dbReference>
<dbReference type="SUPFAM" id="SSF46767">
    <property type="entry name" value="Methylated DNA-protein cysteine methyltransferase, C-terminal domain"/>
    <property type="match status" value="1"/>
</dbReference>
<dbReference type="InterPro" id="IPR036217">
    <property type="entry name" value="MethylDNA_cys_MeTrfase_DNAb"/>
</dbReference>
<evidence type="ECO:0000256" key="6">
    <source>
        <dbReference type="ARBA" id="ARBA00022763"/>
    </source>
</evidence>
<name>A0A1L8R6T1_9ENTE</name>
<dbReference type="CDD" id="cd06445">
    <property type="entry name" value="ATase"/>
    <property type="match status" value="1"/>
</dbReference>
<evidence type="ECO:0000313" key="10">
    <source>
        <dbReference type="EMBL" id="OJG15464.1"/>
    </source>
</evidence>
<keyword evidence="4" id="KW-0489">Methyltransferase</keyword>
<dbReference type="GO" id="GO:0006281">
    <property type="term" value="P:DNA repair"/>
    <property type="evidence" value="ECO:0007669"/>
    <property type="project" value="UniProtKB-KW"/>
</dbReference>
<evidence type="ECO:0000256" key="1">
    <source>
        <dbReference type="ARBA" id="ARBA00001286"/>
    </source>
</evidence>
<protein>
    <recommendedName>
        <fullName evidence="3">methylated-DNA--[protein]-cysteine S-methyltransferase</fullName>
        <ecNumber evidence="3">2.1.1.63</ecNumber>
    </recommendedName>
</protein>
<dbReference type="AlphaFoldDB" id="A0A1L8R6T1"/>
<keyword evidence="5" id="KW-0808">Transferase</keyword>
<dbReference type="Pfam" id="PF01035">
    <property type="entry name" value="DNA_binding_1"/>
    <property type="match status" value="1"/>
</dbReference>
<dbReference type="InterPro" id="IPR014048">
    <property type="entry name" value="MethylDNA_cys_MeTrfase_DNA-bd"/>
</dbReference>
<evidence type="ECO:0000259" key="9">
    <source>
        <dbReference type="Pfam" id="PF01035"/>
    </source>
</evidence>